<comment type="similarity">
    <text evidence="1">Belongs to the cornifelin family.</text>
</comment>
<evidence type="ECO:0000313" key="2">
    <source>
        <dbReference type="Ensembl" id="ENSOKIP00005115510.1"/>
    </source>
</evidence>
<dbReference type="GeneTree" id="ENSGT00940000163701"/>
<protein>
    <submittedName>
        <fullName evidence="2">DNA-directed RNA polymerase II subunit 1-like</fullName>
    </submittedName>
</protein>
<dbReference type="Pfam" id="PF04749">
    <property type="entry name" value="PLAC8"/>
    <property type="match status" value="1"/>
</dbReference>
<keyword evidence="3" id="KW-1185">Reference proteome</keyword>
<dbReference type="NCBIfam" id="TIGR01571">
    <property type="entry name" value="A_thal_Cys_rich"/>
    <property type="match status" value="1"/>
</dbReference>
<reference evidence="2" key="1">
    <citation type="submission" date="2025-08" db="UniProtKB">
        <authorList>
            <consortium name="Ensembl"/>
        </authorList>
    </citation>
    <scope>IDENTIFICATION</scope>
</reference>
<name>A0A8C7LLW8_ONCKI</name>
<dbReference type="Proteomes" id="UP000694557">
    <property type="component" value="Unassembled WGS sequence"/>
</dbReference>
<proteinExistence type="inferred from homology"/>
<dbReference type="Ensembl" id="ENSOKIT00005123557.1">
    <property type="protein sequence ID" value="ENSOKIP00005115510.1"/>
    <property type="gene ID" value="ENSOKIG00005050083.1"/>
</dbReference>
<dbReference type="RefSeq" id="XP_031664570.1">
    <property type="nucleotide sequence ID" value="XM_031808710.1"/>
</dbReference>
<evidence type="ECO:0000313" key="3">
    <source>
        <dbReference type="Proteomes" id="UP000694557"/>
    </source>
</evidence>
<evidence type="ECO:0000256" key="1">
    <source>
        <dbReference type="ARBA" id="ARBA00009024"/>
    </source>
</evidence>
<dbReference type="AlphaFoldDB" id="A0A8C7LLW8"/>
<accession>A0A8C7LLW8</accession>
<gene>
    <name evidence="2" type="primary">LOC109874141</name>
</gene>
<organism evidence="2 3">
    <name type="scientific">Oncorhynchus kisutch</name>
    <name type="common">Coho salmon</name>
    <name type="synonym">Salmo kisutch</name>
    <dbReference type="NCBI Taxonomy" id="8019"/>
    <lineage>
        <taxon>Eukaryota</taxon>
        <taxon>Metazoa</taxon>
        <taxon>Chordata</taxon>
        <taxon>Craniata</taxon>
        <taxon>Vertebrata</taxon>
        <taxon>Euteleostomi</taxon>
        <taxon>Actinopterygii</taxon>
        <taxon>Neopterygii</taxon>
        <taxon>Teleostei</taxon>
        <taxon>Protacanthopterygii</taxon>
        <taxon>Salmoniformes</taxon>
        <taxon>Salmonidae</taxon>
        <taxon>Salmoninae</taxon>
        <taxon>Oncorhynchus</taxon>
    </lineage>
</organism>
<dbReference type="PANTHER" id="PTHR15907">
    <property type="entry name" value="DUF614 FAMILY PROTEIN-RELATED"/>
    <property type="match status" value="1"/>
</dbReference>
<reference evidence="2" key="2">
    <citation type="submission" date="2025-09" db="UniProtKB">
        <authorList>
            <consortium name="Ensembl"/>
        </authorList>
    </citation>
    <scope>IDENTIFICATION</scope>
</reference>
<sequence length="339" mass="36630">MKLCCSCRLSLVSAGTDFSLGLGLITMAANIIVHQQLAAPAMKGWNTGLFDCCQDMNSCCYGFWCCPCLACSTTGEFGESTCLPLVDIIGPACMVAFGVPIIVPPASLSMRVAVRHKYGIQQSLCEDIMASCFCVWCSWCQMAREIKDHKKSCTFTTTQPVAIQVQPPTMTNSNVSYTTNQQSYTMTSPQSPNQQGYIMTNPQGYTMTSPQSPNQQGYIMTNPQGYTMTSPQSPNPQGYIMTNQQGYIMTSPQSPNQQGYVMTSPQSSSMVEKHPDMMAGPPGIAGGAQIKMASDQHAMAGPSKMMASAPNAYNPAFMMPPDMSNHMVNTTVSTQPSKC</sequence>
<dbReference type="GeneID" id="109874141"/>
<dbReference type="InterPro" id="IPR006461">
    <property type="entry name" value="PLAC_motif_containing"/>
</dbReference>